<feature type="domain" description="Calx-beta" evidence="5">
    <location>
        <begin position="249"/>
        <end position="345"/>
    </location>
</feature>
<name>A0A518FQT1_9PLAN</name>
<dbReference type="SMART" id="SM00237">
    <property type="entry name" value="Calx_beta"/>
    <property type="match status" value="11"/>
</dbReference>
<keyword evidence="4" id="KW-0813">Transport</keyword>
<dbReference type="GO" id="GO:0016020">
    <property type="term" value="C:membrane"/>
    <property type="evidence" value="ECO:0007669"/>
    <property type="project" value="InterPro"/>
</dbReference>
<dbReference type="InterPro" id="IPR028994">
    <property type="entry name" value="Integrin_alpha_N"/>
</dbReference>
<dbReference type="InterPro" id="IPR036439">
    <property type="entry name" value="Dockerin_dom_sf"/>
</dbReference>
<dbReference type="Proteomes" id="UP000320839">
    <property type="component" value="Chromosome"/>
</dbReference>
<feature type="domain" description="Calx-beta" evidence="5">
    <location>
        <begin position="1145"/>
        <end position="1241"/>
    </location>
</feature>
<keyword evidence="3" id="KW-0106">Calcium</keyword>
<feature type="domain" description="Calx-beta" evidence="5">
    <location>
        <begin position="921"/>
        <end position="1017"/>
    </location>
</feature>
<dbReference type="InterPro" id="IPR003644">
    <property type="entry name" value="Calx_beta"/>
</dbReference>
<dbReference type="InterPro" id="IPR038081">
    <property type="entry name" value="CalX-like_sf"/>
</dbReference>
<dbReference type="PANTHER" id="PTHR11878:SF65">
    <property type="entry name" value="NA_CA-EXCHANGE PROTEIN, ISOFORM G"/>
    <property type="match status" value="1"/>
</dbReference>
<dbReference type="GO" id="GO:0007154">
    <property type="term" value="P:cell communication"/>
    <property type="evidence" value="ECO:0007669"/>
    <property type="project" value="InterPro"/>
</dbReference>
<evidence type="ECO:0000313" key="6">
    <source>
        <dbReference type="EMBL" id="QDV18655.1"/>
    </source>
</evidence>
<dbReference type="SUPFAM" id="SSF141072">
    <property type="entry name" value="CalX-like"/>
    <property type="match status" value="11"/>
</dbReference>
<dbReference type="GO" id="GO:0008237">
    <property type="term" value="F:metallopeptidase activity"/>
    <property type="evidence" value="ECO:0007669"/>
    <property type="project" value="InterPro"/>
</dbReference>
<proteinExistence type="predicted"/>
<protein>
    <submittedName>
        <fullName evidence="6">Calx-beta domain protein</fullName>
    </submittedName>
</protein>
<feature type="domain" description="Calx-beta" evidence="5">
    <location>
        <begin position="1033"/>
        <end position="1129"/>
    </location>
</feature>
<accession>A0A518FQT1</accession>
<feature type="domain" description="Calx-beta" evidence="5">
    <location>
        <begin position="361"/>
        <end position="457"/>
    </location>
</feature>
<evidence type="ECO:0000256" key="1">
    <source>
        <dbReference type="ARBA" id="ARBA00022729"/>
    </source>
</evidence>
<feature type="domain" description="Calx-beta" evidence="5">
    <location>
        <begin position="1257"/>
        <end position="1353"/>
    </location>
</feature>
<dbReference type="Pfam" id="PF14312">
    <property type="entry name" value="FG-GAP_2"/>
    <property type="match status" value="2"/>
</dbReference>
<dbReference type="SUPFAM" id="SSF63446">
    <property type="entry name" value="Type I dockerin domain"/>
    <property type="match status" value="1"/>
</dbReference>
<dbReference type="Gene3D" id="2.60.40.2030">
    <property type="match status" value="11"/>
</dbReference>
<feature type="domain" description="Calx-beta" evidence="5">
    <location>
        <begin position="131"/>
        <end position="236"/>
    </location>
</feature>
<dbReference type="Gene3D" id="1.10.1330.10">
    <property type="entry name" value="Dockerin domain"/>
    <property type="match status" value="1"/>
</dbReference>
<organism evidence="6 7">
    <name type="scientific">Gimesia panareensis</name>
    <dbReference type="NCBI Taxonomy" id="2527978"/>
    <lineage>
        <taxon>Bacteria</taxon>
        <taxon>Pseudomonadati</taxon>
        <taxon>Planctomycetota</taxon>
        <taxon>Planctomycetia</taxon>
        <taxon>Planctomycetales</taxon>
        <taxon>Planctomycetaceae</taxon>
        <taxon>Gimesia</taxon>
    </lineage>
</organism>
<keyword evidence="4" id="KW-0406">Ion transport</keyword>
<keyword evidence="1" id="KW-0732">Signal</keyword>
<dbReference type="Pfam" id="PF03160">
    <property type="entry name" value="Calx-beta"/>
    <property type="match status" value="8"/>
</dbReference>
<dbReference type="InterPro" id="IPR013517">
    <property type="entry name" value="FG-GAP"/>
</dbReference>
<evidence type="ECO:0000256" key="4">
    <source>
        <dbReference type="ARBA" id="ARBA00023065"/>
    </source>
</evidence>
<evidence type="ECO:0000256" key="3">
    <source>
        <dbReference type="ARBA" id="ARBA00022837"/>
    </source>
</evidence>
<dbReference type="SUPFAM" id="SSF55486">
    <property type="entry name" value="Metalloproteases ('zincins'), catalytic domain"/>
    <property type="match status" value="1"/>
</dbReference>
<dbReference type="Gene3D" id="2.130.10.130">
    <property type="entry name" value="Integrin alpha, N-terminal"/>
    <property type="match status" value="1"/>
</dbReference>
<keyword evidence="2" id="KW-0677">Repeat</keyword>
<evidence type="ECO:0000256" key="2">
    <source>
        <dbReference type="ARBA" id="ARBA00022737"/>
    </source>
</evidence>
<dbReference type="InterPro" id="IPR051171">
    <property type="entry name" value="CaCA"/>
</dbReference>
<feature type="domain" description="Calx-beta" evidence="5">
    <location>
        <begin position="585"/>
        <end position="681"/>
    </location>
</feature>
<evidence type="ECO:0000259" key="5">
    <source>
        <dbReference type="SMART" id="SM00237"/>
    </source>
</evidence>
<dbReference type="EMBL" id="CP036317">
    <property type="protein sequence ID" value="QDV18655.1"/>
    <property type="molecule type" value="Genomic_DNA"/>
</dbReference>
<dbReference type="InterPro" id="IPR024079">
    <property type="entry name" value="MetalloPept_cat_dom_sf"/>
</dbReference>
<feature type="domain" description="Calx-beta" evidence="5">
    <location>
        <begin position="697"/>
        <end position="793"/>
    </location>
</feature>
<evidence type="ECO:0000313" key="7">
    <source>
        <dbReference type="Proteomes" id="UP000320839"/>
    </source>
</evidence>
<reference evidence="6 7" key="1">
    <citation type="submission" date="2019-02" db="EMBL/GenBank/DDBJ databases">
        <title>Deep-cultivation of Planctomycetes and their phenomic and genomic characterization uncovers novel biology.</title>
        <authorList>
            <person name="Wiegand S."/>
            <person name="Jogler M."/>
            <person name="Boedeker C."/>
            <person name="Pinto D."/>
            <person name="Vollmers J."/>
            <person name="Rivas-Marin E."/>
            <person name="Kohn T."/>
            <person name="Peeters S.H."/>
            <person name="Heuer A."/>
            <person name="Rast P."/>
            <person name="Oberbeckmann S."/>
            <person name="Bunk B."/>
            <person name="Jeske O."/>
            <person name="Meyerdierks A."/>
            <person name="Storesund J.E."/>
            <person name="Kallscheuer N."/>
            <person name="Luecker S."/>
            <person name="Lage O.M."/>
            <person name="Pohl T."/>
            <person name="Merkel B.J."/>
            <person name="Hornburger P."/>
            <person name="Mueller R.-W."/>
            <person name="Bruemmer F."/>
            <person name="Labrenz M."/>
            <person name="Spormann A.M."/>
            <person name="Op den Camp H."/>
            <person name="Overmann J."/>
            <person name="Amann R."/>
            <person name="Jetten M.S.M."/>
            <person name="Mascher T."/>
            <person name="Medema M.H."/>
            <person name="Devos D.P."/>
            <person name="Kaster A.-K."/>
            <person name="Ovreas L."/>
            <person name="Rohde M."/>
            <person name="Galperin M.Y."/>
            <person name="Jogler C."/>
        </authorList>
    </citation>
    <scope>NUCLEOTIDE SEQUENCE [LARGE SCALE GENOMIC DNA]</scope>
    <source>
        <strain evidence="6 7">Pan153</strain>
    </source>
</reference>
<dbReference type="Gene3D" id="3.40.390.10">
    <property type="entry name" value="Collagenase (Catalytic Domain)"/>
    <property type="match status" value="1"/>
</dbReference>
<feature type="domain" description="Calx-beta" evidence="5">
    <location>
        <begin position="473"/>
        <end position="569"/>
    </location>
</feature>
<dbReference type="PROSITE" id="PS00018">
    <property type="entry name" value="EF_HAND_1"/>
    <property type="match status" value="2"/>
</dbReference>
<dbReference type="SUPFAM" id="SSF69318">
    <property type="entry name" value="Integrin alpha N-terminal domain"/>
    <property type="match status" value="1"/>
</dbReference>
<dbReference type="PANTHER" id="PTHR11878">
    <property type="entry name" value="SODIUM/CALCIUM EXCHANGER"/>
    <property type="match status" value="1"/>
</dbReference>
<dbReference type="InterPro" id="IPR018247">
    <property type="entry name" value="EF_Hand_1_Ca_BS"/>
</dbReference>
<feature type="domain" description="Calx-beta" evidence="5">
    <location>
        <begin position="809"/>
        <end position="905"/>
    </location>
</feature>
<sequence length="1810" mass="194057">MNGNFLGVVASGDDNLKGAAYLFVNNGGTWEFQQKLTPPESNDADRSVFSLRISGSTLVIGSKYSDGNVTDSGAAYIYRLVNGQWIQSQTLKADDGVYLDLFGFAVAFSDSEVIVGAPFNDEAGQDIGKFYVFRPYSPEISITSVSQSEGDAGDTVFTFQVERRGQFSGDLNFDSTVEFTTADLSATLADNDYEFQSGSVSFQADPDAILQTKTIEIIVHGDHFVEDDETFAVLLQNPSNGTLLGNATASGTIEDDDLVELRIADATINEADGQVTVTVSLDQASIGRTTVDYSTADLSAIAGNDYQSTSGTVTFETGEQTKTITIPILNDITVEGNESFQINLTNLVSEGSDVRLIDGQAEVTILDNYQVSISINDAAVDEGDGTATLTVSLSEPAAATITVDYATSDQTAVAPDDYLAQTGTLTFQAGEQSQTITVDIVDSDLLEIDETFGVTLSNIQAGGYNVFLGDGQAEVTIHDDDQANLTIGDVTVNEDAGTASVTVSLDQAIDTTISINYQTAGQSAVDINDYLAQSGTLTFDPGELTQTITIPIVDTDLVELEEFFFVNLSNLQAYGRNVILTDNQAKVTITDNDQARLTIDDLTVDESAGTAEVTVSLDKPVDSAVRIDYTTTDQSAIDTEDYLSQSGNLTFTAGQLSRTISIPLIDSDNIEADETFLVHLLNLQNNGFNVVLADNQAEVTISDDDQAGISIEDVSVNEGLGTVEIRVSLNQPASTAVSVDYATADQTAIDTEDYQSQSGTLTFIPGEQTKIITVSIIDLNLVEPDETFLVNLSNVQAGGAKISLTDPQAEVTIRDNDQASISIDDVSVDEGDGTAVLTVSLTNPVSSTVTVDFGTADLNANDPDDYLAQTGTLTFLPGEQSQTISISIIDTDVVNLDRSFLVNLSNLQTDSPHVVMGDDQAEVTIHNDDQAQLTIGNVTVNEDAGTASIVVALDHAVDVQITVRYATANQSAEYSDDYSIQSGKLTFNAGVLTQTITIPVVDSDLVELDEVFLVNLSSLDARQRDVVLTDNQAQVTITDDDQAQLTIDDLTVDEAAGTAEVTVSLDRPVAGEISVDYATADLTALATEDYQSQTSTLIFAAGELTKTISIPLVDSDQVELEERFVINLSQLQSNGFDVLLSDNQAVVTIQDDDQTRISIDDVSVDEDVGTAVLTVSLNNPVATTVTVDYATSDLTALDPDDYQAQSGTLTFLPGEQSQSITITLIDDDVVELDQSFLVDLSHLQTGGFDVGLGDDQAEVTIQNDDLANLTIGDLTVDEAAGTASVIVSLDRAVDTEISVDYATSDQTAHASEDYTTTAGTLSFSAGVQSQTITIPIIDFDLFENTETFFVTLSNLKAFGRSVSITDTQAEVSILDDETVPAEANLRVVTAPSDTEPDGSRDTLPDQQDWISEWSTWWVEIWVKTSELSTQGIASVDLDLSYNSLVSSATGIEFGSSFTENQTSLINDQTGLITGLHAETTASDLGIDQQLLFARIRFTPGVDDQVSLKLNEKSIGPVDLAIQVDSLQIHLAGDVAADITSTAAPNSQIYANPYDLNDDDAINFRDLIQFVSVYNGTPSESDSEIAWFADFNQDDRVNFRDLILFAANYGSSKQNHSSISYPQNFPDAWNHLLVADTQAPAPQTVTPVTQSAVDAAYSSVVDQVSSSLSLKQNQILKQTEIQVVDLAGDTLGRAAGGTIYIDVNAAGYGWYVDVSPAANSDFQLEDDLTLIALPDSDADGRFDLQTVIFHELGHLLGYEHTESGLMQETLSPGIRLMPDWELNLEFDEDLSVDETDEFFLEIQDETVLSPF</sequence>
<dbReference type="GO" id="GO:0000272">
    <property type="term" value="P:polysaccharide catabolic process"/>
    <property type="evidence" value="ECO:0007669"/>
    <property type="project" value="InterPro"/>
</dbReference>
<gene>
    <name evidence="6" type="ORF">Pan153_33150</name>
</gene>
<dbReference type="GO" id="GO:0030001">
    <property type="term" value="P:metal ion transport"/>
    <property type="evidence" value="ECO:0007669"/>
    <property type="project" value="TreeGrafter"/>
</dbReference>